<name>A0AC35FXI3_9BILA</name>
<dbReference type="Proteomes" id="UP000887580">
    <property type="component" value="Unplaced"/>
</dbReference>
<proteinExistence type="predicted"/>
<protein>
    <submittedName>
        <fullName evidence="2">Deacetylase sirtuin-type domain-containing protein</fullName>
    </submittedName>
</protein>
<organism evidence="1 2">
    <name type="scientific">Panagrolaimus sp. PS1159</name>
    <dbReference type="NCBI Taxonomy" id="55785"/>
    <lineage>
        <taxon>Eukaryota</taxon>
        <taxon>Metazoa</taxon>
        <taxon>Ecdysozoa</taxon>
        <taxon>Nematoda</taxon>
        <taxon>Chromadorea</taxon>
        <taxon>Rhabditida</taxon>
        <taxon>Tylenchina</taxon>
        <taxon>Panagrolaimomorpha</taxon>
        <taxon>Panagrolaimoidea</taxon>
        <taxon>Panagrolaimidae</taxon>
        <taxon>Panagrolaimus</taxon>
    </lineage>
</organism>
<reference evidence="2" key="1">
    <citation type="submission" date="2022-11" db="UniProtKB">
        <authorList>
            <consortium name="WormBaseParasite"/>
        </authorList>
    </citation>
    <scope>IDENTIFICATION</scope>
</reference>
<accession>A0AC35FXI3</accession>
<evidence type="ECO:0000313" key="2">
    <source>
        <dbReference type="WBParaSite" id="PS1159_v2.g21425.t2"/>
    </source>
</evidence>
<evidence type="ECO:0000313" key="1">
    <source>
        <dbReference type="Proteomes" id="UP000887580"/>
    </source>
</evidence>
<dbReference type="WBParaSite" id="PS1159_v2.g21425.t2">
    <property type="protein sequence ID" value="PS1159_v2.g21425.t2"/>
    <property type="gene ID" value="PS1159_v2.g21425"/>
</dbReference>
<sequence>MSINYAEALSPYPNKGKLGQKEITDNEFDLIQKINELTNDIRNAKFIVVLTGAGISTSAGIPDFRGPNGVWTMEQKRQEPKSVDFATAKPTFTHYALVALEKIGKIKHLISQNVDNLHIKSGFPVNRLLEVHGNCFVDQCKRCKKYYYRKDASKSVGCKQTGMRCNENKCRGFIHDTVLDWESELPDEYASVTIPYLKKADLFIVLGSSLQIQPVGNEYASVTIPYLKKADLFIVLGSSLQIQPVGSLPTVAKKTQNVKVAYVNLQKINKKIFDLTIHAPVDKVFRKIMENLEIPVEEKFYDEPVIFSKFSLEQDGIKNERFIANKKYKKEKGEAKEADNVEINVSHNEATGNATVKEETLINELKTSEFSNILPNKCDEISAADTIKQESIIATEEEPLIKKYKT</sequence>